<gene>
    <name evidence="1" type="ORF">BDV96DRAFT_335863</name>
</gene>
<evidence type="ECO:0000313" key="1">
    <source>
        <dbReference type="EMBL" id="KAF2106287.1"/>
    </source>
</evidence>
<dbReference type="EMBL" id="ML977364">
    <property type="protein sequence ID" value="KAF2106287.1"/>
    <property type="molecule type" value="Genomic_DNA"/>
</dbReference>
<dbReference type="AlphaFoldDB" id="A0A6A5YIX0"/>
<sequence>MSKKPLGDPDWRVANLQGLLFQPDDIASTVLVTCHRRTSERILATQQRLERLEGRRRRPSMHSFAVSSYSPPRWIGMTQTNRSCVVPSSNAIQMCRAFTAVWLRPIACHLQAVSSMDAIGFCGRSSPESGRDGRCVHLSPKYHLVPDGLTMVTLHHHLIAVSHGGALIPAPKREARESRRMV</sequence>
<evidence type="ECO:0000313" key="2">
    <source>
        <dbReference type="Proteomes" id="UP000799770"/>
    </source>
</evidence>
<accession>A0A6A5YIX0</accession>
<organism evidence="1 2">
    <name type="scientific">Lophiotrema nucula</name>
    <dbReference type="NCBI Taxonomy" id="690887"/>
    <lineage>
        <taxon>Eukaryota</taxon>
        <taxon>Fungi</taxon>
        <taxon>Dikarya</taxon>
        <taxon>Ascomycota</taxon>
        <taxon>Pezizomycotina</taxon>
        <taxon>Dothideomycetes</taxon>
        <taxon>Pleosporomycetidae</taxon>
        <taxon>Pleosporales</taxon>
        <taxon>Lophiotremataceae</taxon>
        <taxon>Lophiotrema</taxon>
    </lineage>
</organism>
<keyword evidence="2" id="KW-1185">Reference proteome</keyword>
<proteinExistence type="predicted"/>
<dbReference type="Proteomes" id="UP000799770">
    <property type="component" value="Unassembled WGS sequence"/>
</dbReference>
<protein>
    <submittedName>
        <fullName evidence="1">Uncharacterized protein</fullName>
    </submittedName>
</protein>
<reference evidence="1" key="1">
    <citation type="journal article" date="2020" name="Stud. Mycol.">
        <title>101 Dothideomycetes genomes: a test case for predicting lifestyles and emergence of pathogens.</title>
        <authorList>
            <person name="Haridas S."/>
            <person name="Albert R."/>
            <person name="Binder M."/>
            <person name="Bloem J."/>
            <person name="Labutti K."/>
            <person name="Salamov A."/>
            <person name="Andreopoulos B."/>
            <person name="Baker S."/>
            <person name="Barry K."/>
            <person name="Bills G."/>
            <person name="Bluhm B."/>
            <person name="Cannon C."/>
            <person name="Castanera R."/>
            <person name="Culley D."/>
            <person name="Daum C."/>
            <person name="Ezra D."/>
            <person name="Gonzalez J."/>
            <person name="Henrissat B."/>
            <person name="Kuo A."/>
            <person name="Liang C."/>
            <person name="Lipzen A."/>
            <person name="Lutzoni F."/>
            <person name="Magnuson J."/>
            <person name="Mondo S."/>
            <person name="Nolan M."/>
            <person name="Ohm R."/>
            <person name="Pangilinan J."/>
            <person name="Park H.-J."/>
            <person name="Ramirez L."/>
            <person name="Alfaro M."/>
            <person name="Sun H."/>
            <person name="Tritt A."/>
            <person name="Yoshinaga Y."/>
            <person name="Zwiers L.-H."/>
            <person name="Turgeon B."/>
            <person name="Goodwin S."/>
            <person name="Spatafora J."/>
            <person name="Crous P."/>
            <person name="Grigoriev I."/>
        </authorList>
    </citation>
    <scope>NUCLEOTIDE SEQUENCE</scope>
    <source>
        <strain evidence="1">CBS 627.86</strain>
    </source>
</reference>
<name>A0A6A5YIX0_9PLEO</name>